<feature type="signal peptide" evidence="19">
    <location>
        <begin position="1"/>
        <end position="37"/>
    </location>
</feature>
<evidence type="ECO:0000256" key="2">
    <source>
        <dbReference type="ARBA" id="ARBA00004270"/>
    </source>
</evidence>
<evidence type="ECO:0000256" key="10">
    <source>
        <dbReference type="ARBA" id="ARBA00022963"/>
    </source>
</evidence>
<keyword evidence="10" id="KW-0442">Lipid degradation</keyword>
<dbReference type="InterPro" id="IPR029058">
    <property type="entry name" value="AB_hydrolase_fold"/>
</dbReference>
<dbReference type="GO" id="GO:0034496">
    <property type="term" value="P:multivesicular body membrane disassembly"/>
    <property type="evidence" value="ECO:0007669"/>
    <property type="project" value="TreeGrafter"/>
</dbReference>
<keyword evidence="16" id="KW-0325">Glycoprotein</keyword>
<dbReference type="GO" id="GO:0006660">
    <property type="term" value="P:phosphatidylserine catabolic process"/>
    <property type="evidence" value="ECO:0007669"/>
    <property type="project" value="TreeGrafter"/>
</dbReference>
<keyword evidence="7" id="KW-0812">Transmembrane</keyword>
<keyword evidence="13" id="KW-0072">Autophagy</keyword>
<dbReference type="GO" id="GO:0004806">
    <property type="term" value="F:triacylglycerol lipase activity"/>
    <property type="evidence" value="ECO:0007669"/>
    <property type="project" value="UniProtKB-EC"/>
</dbReference>
<accession>U4LHH5</accession>
<dbReference type="EMBL" id="HF936265">
    <property type="protein sequence ID" value="CCX15939.1"/>
    <property type="molecule type" value="Genomic_DNA"/>
</dbReference>
<evidence type="ECO:0000256" key="8">
    <source>
        <dbReference type="ARBA" id="ARBA00022753"/>
    </source>
</evidence>
<feature type="chain" id="PRO_5004651586" description="triacylglycerol lipase" evidence="19">
    <location>
        <begin position="38"/>
        <end position="602"/>
    </location>
</feature>
<keyword evidence="9" id="KW-0378">Hydrolase</keyword>
<dbReference type="Gene3D" id="3.40.50.1820">
    <property type="entry name" value="alpha/beta hydrolase"/>
    <property type="match status" value="1"/>
</dbReference>
<evidence type="ECO:0000256" key="16">
    <source>
        <dbReference type="ARBA" id="ARBA00023180"/>
    </source>
</evidence>
<dbReference type="PANTHER" id="PTHR47175">
    <property type="entry name" value="LIPASE ATG15-RELATED"/>
    <property type="match status" value="1"/>
</dbReference>
<dbReference type="InterPro" id="IPR050805">
    <property type="entry name" value="ATG15_Lipase"/>
</dbReference>
<evidence type="ECO:0000313" key="22">
    <source>
        <dbReference type="Proteomes" id="UP000018144"/>
    </source>
</evidence>
<comment type="subunit">
    <text evidence="5">Binds to both phosphatidylinositol (PI) and phosphatidylinositol 3,5-bisphosphate (PIP2).</text>
</comment>
<evidence type="ECO:0000256" key="3">
    <source>
        <dbReference type="ARBA" id="ARBA00004343"/>
    </source>
</evidence>
<proteinExistence type="inferred from homology"/>
<comment type="similarity">
    <text evidence="4">Belongs to the AB hydrolase superfamily. Lipase family.</text>
</comment>
<feature type="domain" description="Fungal lipase-type" evidence="20">
    <location>
        <begin position="306"/>
        <end position="330"/>
    </location>
</feature>
<sequence>MPSTNSSRSKCPCSSKITAMRLLSFLVLSPLALVAVAEPAPPRINNNAAGAVFLPGPVIPDYKSPKNVGNPNHEFSLRHVMVHGTDQYPELLRRKDIFPHSLVATDETTALLTRPTYGARSRTKGLKRLSIRNKSTIEGYLLDHRLGISTSTTADAWRYDEVVQPDITDKDTVLSLARIAANAYVELHNTTEWMEVGTPYNHSSSFGWESDGLRGHIFADPDNSTVIIGLKGTSAAVFDGAETTTNDKINDNLLFSCCCARVSYFWSTVCDCFSGTAYTCNKICLKKELHAENRYYRASLQLYYNVTQMYPDAHIWVVGHSLGGALSSLIGQTYGLPVVTFQAPGEALAAERLGLPMPPGSSRQNSESGIYHFGHTADPIYMGACNGPTSACSIGGYAMESRCHSGQECVYDVVSDKGWRMGLGYHRIRGVIKDVIEAYPDVPGCDYDEDCVDCFNWKFVEGNGTTTTTATTKIPAPTTTSCATPGWWGCRDKTTTMVPTDSPTTTTTSEATTATSSVTCTHYGWFGNCLDDKDRTKTKTPVTTTPKPTLVPTTTTTTSTTATCSHYGWFGQCLDETSTTSVITPAPTAKMTGEMQDYVELR</sequence>
<dbReference type="PANTHER" id="PTHR47175:SF2">
    <property type="entry name" value="LIPASE ATG15-RELATED"/>
    <property type="match status" value="1"/>
</dbReference>
<dbReference type="CDD" id="cd00519">
    <property type="entry name" value="Lipase_3"/>
    <property type="match status" value="1"/>
</dbReference>
<evidence type="ECO:0000256" key="6">
    <source>
        <dbReference type="ARBA" id="ARBA00013279"/>
    </source>
</evidence>
<dbReference type="AlphaFoldDB" id="U4LHH5"/>
<evidence type="ECO:0000256" key="12">
    <source>
        <dbReference type="ARBA" id="ARBA00022989"/>
    </source>
</evidence>
<dbReference type="SUPFAM" id="SSF53474">
    <property type="entry name" value="alpha/beta-Hydrolases"/>
    <property type="match status" value="1"/>
</dbReference>
<dbReference type="InterPro" id="IPR002921">
    <property type="entry name" value="Fungal_lipase-type"/>
</dbReference>
<dbReference type="GO" id="GO:0046461">
    <property type="term" value="P:neutral lipid catabolic process"/>
    <property type="evidence" value="ECO:0007669"/>
    <property type="project" value="TreeGrafter"/>
</dbReference>
<dbReference type="OMA" id="REWANTS"/>
<evidence type="ECO:0000256" key="7">
    <source>
        <dbReference type="ARBA" id="ARBA00022692"/>
    </source>
</evidence>
<evidence type="ECO:0000313" key="21">
    <source>
        <dbReference type="EMBL" id="CCX15939.1"/>
    </source>
</evidence>
<name>U4LHH5_PYROM</name>
<evidence type="ECO:0000256" key="4">
    <source>
        <dbReference type="ARBA" id="ARBA00010701"/>
    </source>
</evidence>
<dbReference type="STRING" id="1076935.U4LHH5"/>
<comment type="subcellular location">
    <subcellularLocation>
        <location evidence="3">Endosome</location>
        <location evidence="3">Multivesicular body membrane</location>
        <topology evidence="3">Single-pass type II membrane protein</topology>
    </subcellularLocation>
    <subcellularLocation>
        <location evidence="2">Prevacuolar compartment membrane</location>
        <topology evidence="2">Single-pass type II membrane protein</topology>
    </subcellularLocation>
</comment>
<evidence type="ECO:0000256" key="19">
    <source>
        <dbReference type="SAM" id="SignalP"/>
    </source>
</evidence>
<evidence type="ECO:0000256" key="18">
    <source>
        <dbReference type="ARBA" id="ARBA00029828"/>
    </source>
</evidence>
<evidence type="ECO:0000256" key="5">
    <source>
        <dbReference type="ARBA" id="ARBA00011137"/>
    </source>
</evidence>
<dbReference type="GO" id="GO:0004620">
    <property type="term" value="F:phospholipase activity"/>
    <property type="evidence" value="ECO:0007669"/>
    <property type="project" value="TreeGrafter"/>
</dbReference>
<gene>
    <name evidence="21" type="ORF">PCON_02398</name>
</gene>
<protein>
    <recommendedName>
        <fullName evidence="6">triacylglycerol lipase</fullName>
        <ecNumber evidence="6">3.1.1.3</ecNumber>
    </recommendedName>
    <alternativeName>
        <fullName evidence="18">Autophagy-related protein 15</fullName>
    </alternativeName>
</protein>
<evidence type="ECO:0000256" key="13">
    <source>
        <dbReference type="ARBA" id="ARBA00023006"/>
    </source>
</evidence>
<keyword evidence="11" id="KW-0735">Signal-anchor</keyword>
<keyword evidence="15" id="KW-0472">Membrane</keyword>
<dbReference type="GO" id="GO:0005775">
    <property type="term" value="C:vacuolar lumen"/>
    <property type="evidence" value="ECO:0007669"/>
    <property type="project" value="TreeGrafter"/>
</dbReference>
<keyword evidence="8" id="KW-0967">Endosome</keyword>
<dbReference type="eggNOG" id="KOG4540">
    <property type="taxonomic scope" value="Eukaryota"/>
</dbReference>
<comment type="catalytic activity">
    <reaction evidence="1">
        <text>a triacylglycerol + H2O = a diacylglycerol + a fatty acid + H(+)</text>
        <dbReference type="Rhea" id="RHEA:12044"/>
        <dbReference type="ChEBI" id="CHEBI:15377"/>
        <dbReference type="ChEBI" id="CHEBI:15378"/>
        <dbReference type="ChEBI" id="CHEBI:17855"/>
        <dbReference type="ChEBI" id="CHEBI:18035"/>
        <dbReference type="ChEBI" id="CHEBI:28868"/>
        <dbReference type="EC" id="3.1.1.3"/>
    </reaction>
</comment>
<dbReference type="EC" id="3.1.1.3" evidence="6"/>
<evidence type="ECO:0000256" key="17">
    <source>
        <dbReference type="ARBA" id="ARBA00024663"/>
    </source>
</evidence>
<evidence type="ECO:0000256" key="15">
    <source>
        <dbReference type="ARBA" id="ARBA00023136"/>
    </source>
</evidence>
<evidence type="ECO:0000256" key="1">
    <source>
        <dbReference type="ARBA" id="ARBA00001024"/>
    </source>
</evidence>
<evidence type="ECO:0000259" key="20">
    <source>
        <dbReference type="Pfam" id="PF01764"/>
    </source>
</evidence>
<evidence type="ECO:0000256" key="9">
    <source>
        <dbReference type="ARBA" id="ARBA00022801"/>
    </source>
</evidence>
<evidence type="ECO:0000256" key="14">
    <source>
        <dbReference type="ARBA" id="ARBA00023098"/>
    </source>
</evidence>
<keyword evidence="22" id="KW-1185">Reference proteome</keyword>
<keyword evidence="14" id="KW-0443">Lipid metabolism</keyword>
<dbReference type="OrthoDB" id="58570at2759"/>
<dbReference type="FunFam" id="3.40.50.1820:FF:000129">
    <property type="entry name" value="Autophagy related lipase Atg15, putative"/>
    <property type="match status" value="1"/>
</dbReference>
<reference evidence="21 22" key="1">
    <citation type="journal article" date="2013" name="PLoS Genet.">
        <title>The genome and development-dependent transcriptomes of Pyronema confluens: a window into fungal evolution.</title>
        <authorList>
            <person name="Traeger S."/>
            <person name="Altegoer F."/>
            <person name="Freitag M."/>
            <person name="Gabaldon T."/>
            <person name="Kempken F."/>
            <person name="Kumar A."/>
            <person name="Marcet-Houben M."/>
            <person name="Poggeler S."/>
            <person name="Stajich J.E."/>
            <person name="Nowrousian M."/>
        </authorList>
    </citation>
    <scope>NUCLEOTIDE SEQUENCE [LARGE SCALE GENOMIC DNA]</scope>
    <source>
        <strain evidence="22">CBS 100304</strain>
        <tissue evidence="21">Vegetative mycelium</tissue>
    </source>
</reference>
<organism evidence="21 22">
    <name type="scientific">Pyronema omphalodes (strain CBS 100304)</name>
    <name type="common">Pyronema confluens</name>
    <dbReference type="NCBI Taxonomy" id="1076935"/>
    <lineage>
        <taxon>Eukaryota</taxon>
        <taxon>Fungi</taxon>
        <taxon>Dikarya</taxon>
        <taxon>Ascomycota</taxon>
        <taxon>Pezizomycotina</taxon>
        <taxon>Pezizomycetes</taxon>
        <taxon>Pezizales</taxon>
        <taxon>Pyronemataceae</taxon>
        <taxon>Pyronema</taxon>
    </lineage>
</organism>
<dbReference type="Proteomes" id="UP000018144">
    <property type="component" value="Unassembled WGS sequence"/>
</dbReference>
<comment type="function">
    <text evidence="17">Lipase which is essential for lysis of subvacuolar cytoplasm to vacuole targeted bodies and intravacuolar autophagic bodies. Involved in the lysis of intravacuolar multivesicular body (MVB) vesicles. The intravacuolar membrane disintegration by ATG15 is critical to life span extension.</text>
</comment>
<keyword evidence="19" id="KW-0732">Signal</keyword>
<keyword evidence="12" id="KW-1133">Transmembrane helix</keyword>
<dbReference type="Pfam" id="PF01764">
    <property type="entry name" value="Lipase_3"/>
    <property type="match status" value="1"/>
</dbReference>
<dbReference type="GO" id="GO:0034727">
    <property type="term" value="P:piecemeal microautophagy of the nucleus"/>
    <property type="evidence" value="ECO:0007669"/>
    <property type="project" value="TreeGrafter"/>
</dbReference>
<dbReference type="GO" id="GO:0032585">
    <property type="term" value="C:multivesicular body membrane"/>
    <property type="evidence" value="ECO:0007669"/>
    <property type="project" value="UniProtKB-SubCell"/>
</dbReference>
<evidence type="ECO:0000256" key="11">
    <source>
        <dbReference type="ARBA" id="ARBA00022968"/>
    </source>
</evidence>